<name>A0A803QPT9_CANSA</name>
<evidence type="ECO:0000313" key="1">
    <source>
        <dbReference type="EnsemblPlants" id="cds.evm.model.10.660"/>
    </source>
</evidence>
<keyword evidence="2" id="KW-1185">Reference proteome</keyword>
<dbReference type="Gramene" id="evm.model.10.660">
    <property type="protein sequence ID" value="cds.evm.model.10.660"/>
    <property type="gene ID" value="evm.TU.10.660"/>
</dbReference>
<sequence length="224" mass="24914">MCFMLIVERLSHNSPTMTMYRGFLSRNCASPAGPWWLALFSFRFEVNLPRASASRLWSFGRAFLSSLLGPLWTWSFWGRDEGSKLFWVEALRGEDSRVLFVEYFDTPPSSSPLAPLFPTFGPLHPIRGALERPLKSSSNALCMFVIVSSIRKLLVLSSFIFSLYSRVRELELIEQTHFSFFGQWCEVPGSPSLGGCGGLIGDGAPSLCTPPPSSGMMEAIAPSR</sequence>
<accession>A0A803QPT9</accession>
<dbReference type="AlphaFoldDB" id="A0A803QPT9"/>
<reference evidence="1" key="1">
    <citation type="submission" date="2021-03" db="UniProtKB">
        <authorList>
            <consortium name="EnsemblPlants"/>
        </authorList>
    </citation>
    <scope>IDENTIFICATION</scope>
</reference>
<protein>
    <submittedName>
        <fullName evidence="1">Uncharacterized protein</fullName>
    </submittedName>
</protein>
<dbReference type="EnsemblPlants" id="evm.model.10.660">
    <property type="protein sequence ID" value="cds.evm.model.10.660"/>
    <property type="gene ID" value="evm.TU.10.660"/>
</dbReference>
<evidence type="ECO:0000313" key="2">
    <source>
        <dbReference type="Proteomes" id="UP000596661"/>
    </source>
</evidence>
<dbReference type="Proteomes" id="UP000596661">
    <property type="component" value="Unassembled WGS sequence"/>
</dbReference>
<proteinExistence type="predicted"/>
<dbReference type="EMBL" id="UZAU01000810">
    <property type="status" value="NOT_ANNOTATED_CDS"/>
    <property type="molecule type" value="Genomic_DNA"/>
</dbReference>
<organism evidence="1 2">
    <name type="scientific">Cannabis sativa</name>
    <name type="common">Hemp</name>
    <name type="synonym">Marijuana</name>
    <dbReference type="NCBI Taxonomy" id="3483"/>
    <lineage>
        <taxon>Eukaryota</taxon>
        <taxon>Viridiplantae</taxon>
        <taxon>Streptophyta</taxon>
        <taxon>Embryophyta</taxon>
        <taxon>Tracheophyta</taxon>
        <taxon>Spermatophyta</taxon>
        <taxon>Magnoliopsida</taxon>
        <taxon>eudicotyledons</taxon>
        <taxon>Gunneridae</taxon>
        <taxon>Pentapetalae</taxon>
        <taxon>rosids</taxon>
        <taxon>fabids</taxon>
        <taxon>Rosales</taxon>
        <taxon>Cannabaceae</taxon>
        <taxon>Cannabis</taxon>
    </lineage>
</organism>